<keyword evidence="2" id="KW-0812">Transmembrane</keyword>
<protein>
    <submittedName>
        <fullName evidence="4">Co-chaperone protein DjlA</fullName>
    </submittedName>
</protein>
<dbReference type="InterPro" id="IPR036869">
    <property type="entry name" value="J_dom_sf"/>
</dbReference>
<evidence type="ECO:0000313" key="4">
    <source>
        <dbReference type="EMBL" id="MBS1258912.1"/>
    </source>
</evidence>
<proteinExistence type="predicted"/>
<dbReference type="PROSITE" id="PS50076">
    <property type="entry name" value="DNAJ_2"/>
    <property type="match status" value="1"/>
</dbReference>
<feature type="transmembrane region" description="Helical" evidence="2">
    <location>
        <begin position="6"/>
        <end position="39"/>
    </location>
</feature>
<accession>A0A941W3W1</accession>
<dbReference type="CDD" id="cd06257">
    <property type="entry name" value="DnaJ"/>
    <property type="match status" value="1"/>
</dbReference>
<reference evidence="4" key="1">
    <citation type="journal article" date="2021" name="ISME J.">
        <title>Fine-scale metabolic discontinuity in a stratified prokaryote microbiome of a Red Sea deep halocline.</title>
        <authorList>
            <person name="Michoud G."/>
            <person name="Ngugi D.K."/>
            <person name="Barozzi A."/>
            <person name="Merlino G."/>
            <person name="Calleja M.L."/>
            <person name="Delgado-Huertas A."/>
            <person name="Moran X.A.G."/>
            <person name="Daffonchio D."/>
        </authorList>
    </citation>
    <scope>NUCLEOTIDE SEQUENCE</scope>
    <source>
        <strain evidence="4">SuakinDeep_MAG55_1</strain>
    </source>
</reference>
<evidence type="ECO:0000256" key="2">
    <source>
        <dbReference type="SAM" id="Phobius"/>
    </source>
</evidence>
<dbReference type="InterPro" id="IPR001623">
    <property type="entry name" value="DnaJ_domain"/>
</dbReference>
<feature type="domain" description="J" evidence="3">
    <location>
        <begin position="75"/>
        <end position="137"/>
    </location>
</feature>
<evidence type="ECO:0000259" key="3">
    <source>
        <dbReference type="PROSITE" id="PS50076"/>
    </source>
</evidence>
<comment type="caution">
    <text evidence="4">The sequence shown here is derived from an EMBL/GenBank/DDBJ whole genome shotgun (WGS) entry which is preliminary data.</text>
</comment>
<dbReference type="Proteomes" id="UP000722750">
    <property type="component" value="Unassembled WGS sequence"/>
</dbReference>
<organism evidence="4 5">
    <name type="scientific">Candidatus Scalindua arabica</name>
    <dbReference type="NCBI Taxonomy" id="1127984"/>
    <lineage>
        <taxon>Bacteria</taxon>
        <taxon>Pseudomonadati</taxon>
        <taxon>Planctomycetota</taxon>
        <taxon>Candidatus Brocadiia</taxon>
        <taxon>Candidatus Brocadiales</taxon>
        <taxon>Candidatus Scalinduaceae</taxon>
        <taxon>Candidatus Scalindua</taxon>
    </lineage>
</organism>
<feature type="compositionally biased region" description="Polar residues" evidence="1">
    <location>
        <begin position="54"/>
        <end position="64"/>
    </location>
</feature>
<keyword evidence="2" id="KW-1133">Transmembrane helix</keyword>
<evidence type="ECO:0000313" key="5">
    <source>
        <dbReference type="Proteomes" id="UP000722750"/>
    </source>
</evidence>
<dbReference type="AlphaFoldDB" id="A0A941W3W1"/>
<dbReference type="SUPFAM" id="SSF46565">
    <property type="entry name" value="Chaperone J-domain"/>
    <property type="match status" value="1"/>
</dbReference>
<gene>
    <name evidence="4" type="ORF">MAG551_01976</name>
</gene>
<name>A0A941W3W1_9BACT</name>
<dbReference type="SMART" id="SM00271">
    <property type="entry name" value="DnaJ"/>
    <property type="match status" value="1"/>
</dbReference>
<feature type="region of interest" description="Disordered" evidence="1">
    <location>
        <begin position="47"/>
        <end position="70"/>
    </location>
</feature>
<sequence length="138" mass="16245">MTKYKYYILIIILIIYIVSPLDLHPLIFDDLIASGLLFYIWQKFKGQKRPRNYYSKSRPQSNIKSEPDGQMGLNEAHRVLHVSPDAPWRKVQSAYKERMAKSHPDKVSHLSEELQKKAKELTLEINKAFNIIKRYKKG</sequence>
<keyword evidence="2" id="KW-0472">Membrane</keyword>
<dbReference type="Gene3D" id="1.10.287.110">
    <property type="entry name" value="DnaJ domain"/>
    <property type="match status" value="1"/>
</dbReference>
<evidence type="ECO:0000256" key="1">
    <source>
        <dbReference type="SAM" id="MobiDB-lite"/>
    </source>
</evidence>
<dbReference type="EMBL" id="JAANXD010000076">
    <property type="protein sequence ID" value="MBS1258912.1"/>
    <property type="molecule type" value="Genomic_DNA"/>
</dbReference>